<feature type="transmembrane region" description="Helical" evidence="7">
    <location>
        <begin position="136"/>
        <end position="155"/>
    </location>
</feature>
<feature type="transmembrane region" description="Helical" evidence="7">
    <location>
        <begin position="240"/>
        <end position="260"/>
    </location>
</feature>
<sequence>MATFRDNEYILSGYRPISHSYQRSGRSIIKIHNETVNIWSHLIGAALFFGLPIPVYRELSPRYQSASTADILVFSTFFFGVAICFLLSATFHIVNNHSEHINIIGNQLDYLGIVILMWGSTIPCVYYGFFCDPTLQYMYWGMVTIFAAACTYATLRSTFRTPQYRPYRTAMYACLGLSFIIPIIHSIILYGWETQMWRMSLDWMALMAMLNLSGAALYAFRIPEKLFPRRFDILGASHQIMHCMVIFAGFAHLCGLLRAFDHLHAQNEPCRKL</sequence>
<proteinExistence type="inferred from homology"/>
<keyword evidence="6" id="KW-0479">Metal-binding</keyword>
<feature type="transmembrane region" description="Helical" evidence="7">
    <location>
        <begin position="203"/>
        <end position="220"/>
    </location>
</feature>
<dbReference type="AlphaFoldDB" id="A0A6G1HH84"/>
<comment type="subcellular location">
    <subcellularLocation>
        <location evidence="1">Membrane</location>
        <topology evidence="1">Multi-pass membrane protein</topology>
    </subcellularLocation>
</comment>
<dbReference type="GO" id="GO:0016020">
    <property type="term" value="C:membrane"/>
    <property type="evidence" value="ECO:0007669"/>
    <property type="project" value="UniProtKB-SubCell"/>
</dbReference>
<dbReference type="PANTHER" id="PTHR20855">
    <property type="entry name" value="ADIPOR/PROGESTIN RECEPTOR-RELATED"/>
    <property type="match status" value="1"/>
</dbReference>
<evidence type="ECO:0000256" key="4">
    <source>
        <dbReference type="ARBA" id="ARBA00022989"/>
    </source>
</evidence>
<organism evidence="8 9">
    <name type="scientific">Aulographum hederae CBS 113979</name>
    <dbReference type="NCBI Taxonomy" id="1176131"/>
    <lineage>
        <taxon>Eukaryota</taxon>
        <taxon>Fungi</taxon>
        <taxon>Dikarya</taxon>
        <taxon>Ascomycota</taxon>
        <taxon>Pezizomycotina</taxon>
        <taxon>Dothideomycetes</taxon>
        <taxon>Pleosporomycetidae</taxon>
        <taxon>Aulographales</taxon>
        <taxon>Aulographaceae</taxon>
    </lineage>
</organism>
<dbReference type="GO" id="GO:0046872">
    <property type="term" value="F:metal ion binding"/>
    <property type="evidence" value="ECO:0007669"/>
    <property type="project" value="UniProtKB-KW"/>
</dbReference>
<dbReference type="Proteomes" id="UP000800041">
    <property type="component" value="Unassembled WGS sequence"/>
</dbReference>
<keyword evidence="9" id="KW-1185">Reference proteome</keyword>
<feature type="binding site" evidence="6">
    <location>
        <position position="92"/>
    </location>
    <ligand>
        <name>Zn(2+)</name>
        <dbReference type="ChEBI" id="CHEBI:29105"/>
    </ligand>
</feature>
<name>A0A6G1HH84_9PEZI</name>
<evidence type="ECO:0000313" key="9">
    <source>
        <dbReference type="Proteomes" id="UP000800041"/>
    </source>
</evidence>
<evidence type="ECO:0000256" key="1">
    <source>
        <dbReference type="ARBA" id="ARBA00004141"/>
    </source>
</evidence>
<feature type="transmembrane region" description="Helical" evidence="7">
    <location>
        <begin position="71"/>
        <end position="89"/>
    </location>
</feature>
<dbReference type="Pfam" id="PF03006">
    <property type="entry name" value="HlyIII"/>
    <property type="match status" value="1"/>
</dbReference>
<keyword evidence="4 7" id="KW-1133">Transmembrane helix</keyword>
<reference evidence="8" key="1">
    <citation type="journal article" date="2020" name="Stud. Mycol.">
        <title>101 Dothideomycetes genomes: a test case for predicting lifestyles and emergence of pathogens.</title>
        <authorList>
            <person name="Haridas S."/>
            <person name="Albert R."/>
            <person name="Binder M."/>
            <person name="Bloem J."/>
            <person name="Labutti K."/>
            <person name="Salamov A."/>
            <person name="Andreopoulos B."/>
            <person name="Baker S."/>
            <person name="Barry K."/>
            <person name="Bills G."/>
            <person name="Bluhm B."/>
            <person name="Cannon C."/>
            <person name="Castanera R."/>
            <person name="Culley D."/>
            <person name="Daum C."/>
            <person name="Ezra D."/>
            <person name="Gonzalez J."/>
            <person name="Henrissat B."/>
            <person name="Kuo A."/>
            <person name="Liang C."/>
            <person name="Lipzen A."/>
            <person name="Lutzoni F."/>
            <person name="Magnuson J."/>
            <person name="Mondo S."/>
            <person name="Nolan M."/>
            <person name="Ohm R."/>
            <person name="Pangilinan J."/>
            <person name="Park H.-J."/>
            <person name="Ramirez L."/>
            <person name="Alfaro M."/>
            <person name="Sun H."/>
            <person name="Tritt A."/>
            <person name="Yoshinaga Y."/>
            <person name="Zwiers L.-H."/>
            <person name="Turgeon B."/>
            <person name="Goodwin S."/>
            <person name="Spatafora J."/>
            <person name="Crous P."/>
            <person name="Grigoriev I."/>
        </authorList>
    </citation>
    <scope>NUCLEOTIDE SEQUENCE</scope>
    <source>
        <strain evidence="8">CBS 113979</strain>
    </source>
</reference>
<dbReference type="PANTHER" id="PTHR20855:SF52">
    <property type="entry name" value="ADIPONECTIN RECEPTOR PROTEIN"/>
    <property type="match status" value="1"/>
</dbReference>
<evidence type="ECO:0000256" key="7">
    <source>
        <dbReference type="SAM" id="Phobius"/>
    </source>
</evidence>
<evidence type="ECO:0000256" key="5">
    <source>
        <dbReference type="ARBA" id="ARBA00023136"/>
    </source>
</evidence>
<keyword evidence="3 7" id="KW-0812">Transmembrane</keyword>
<feature type="binding site" evidence="6">
    <location>
        <position position="242"/>
    </location>
    <ligand>
        <name>Zn(2+)</name>
        <dbReference type="ChEBI" id="CHEBI:29105"/>
    </ligand>
</feature>
<feature type="transmembrane region" description="Helical" evidence="7">
    <location>
        <begin position="110"/>
        <end position="130"/>
    </location>
</feature>
<evidence type="ECO:0000256" key="6">
    <source>
        <dbReference type="PIRSR" id="PIRSR604254-1"/>
    </source>
</evidence>
<evidence type="ECO:0000313" key="8">
    <source>
        <dbReference type="EMBL" id="KAF1992596.1"/>
    </source>
</evidence>
<accession>A0A6G1HH84</accession>
<feature type="transmembrane region" description="Helical" evidence="7">
    <location>
        <begin position="167"/>
        <end position="191"/>
    </location>
</feature>
<protein>
    <submittedName>
        <fullName evidence="8">Hly-III related protein</fullName>
    </submittedName>
</protein>
<evidence type="ECO:0000256" key="2">
    <source>
        <dbReference type="ARBA" id="ARBA00007018"/>
    </source>
</evidence>
<keyword evidence="6" id="KW-0862">Zinc</keyword>
<dbReference type="OrthoDB" id="529367at2759"/>
<dbReference type="GO" id="GO:0006882">
    <property type="term" value="P:intracellular zinc ion homeostasis"/>
    <property type="evidence" value="ECO:0007669"/>
    <property type="project" value="TreeGrafter"/>
</dbReference>
<dbReference type="GO" id="GO:0038023">
    <property type="term" value="F:signaling receptor activity"/>
    <property type="evidence" value="ECO:0007669"/>
    <property type="project" value="TreeGrafter"/>
</dbReference>
<keyword evidence="5 7" id="KW-0472">Membrane</keyword>
<gene>
    <name evidence="8" type="ORF">K402DRAFT_409311</name>
</gene>
<dbReference type="InterPro" id="IPR004254">
    <property type="entry name" value="AdipoR/HlyIII-related"/>
</dbReference>
<comment type="similarity">
    <text evidence="2">Belongs to the ADIPOR family.</text>
</comment>
<feature type="binding site" evidence="6">
    <location>
        <position position="238"/>
    </location>
    <ligand>
        <name>Zn(2+)</name>
        <dbReference type="ChEBI" id="CHEBI:29105"/>
    </ligand>
</feature>
<evidence type="ECO:0000256" key="3">
    <source>
        <dbReference type="ARBA" id="ARBA00022692"/>
    </source>
</evidence>
<dbReference type="EMBL" id="ML977137">
    <property type="protein sequence ID" value="KAF1992596.1"/>
    <property type="molecule type" value="Genomic_DNA"/>
</dbReference>